<protein>
    <submittedName>
        <fullName evidence="4">Molybdopterin biosynthesis protein</fullName>
    </submittedName>
</protein>
<dbReference type="InterPro" id="IPR036688">
    <property type="entry name" value="MoeA_C_domain_IV_sf"/>
</dbReference>
<dbReference type="SUPFAM" id="SSF53218">
    <property type="entry name" value="Molybdenum cofactor biosynthesis proteins"/>
    <property type="match status" value="1"/>
</dbReference>
<dbReference type="Pfam" id="PF03454">
    <property type="entry name" value="MoeA_C"/>
    <property type="match status" value="1"/>
</dbReference>
<dbReference type="GO" id="GO:0005737">
    <property type="term" value="C:cytoplasm"/>
    <property type="evidence" value="ECO:0007669"/>
    <property type="project" value="TreeGrafter"/>
</dbReference>
<dbReference type="Gene3D" id="2.40.340.10">
    <property type="entry name" value="MoeA, C-terminal, domain IV"/>
    <property type="match status" value="1"/>
</dbReference>
<dbReference type="Pfam" id="PF00994">
    <property type="entry name" value="MoCF_biosynth"/>
    <property type="match status" value="1"/>
</dbReference>
<keyword evidence="2" id="KW-0501">Molybdenum cofactor biosynthesis</keyword>
<dbReference type="Gene3D" id="3.40.190.10">
    <property type="entry name" value="Periplasmic binding protein-like II"/>
    <property type="match status" value="1"/>
</dbReference>
<feature type="domain" description="MoaB/Mog" evidence="3">
    <location>
        <begin position="198"/>
        <end position="336"/>
    </location>
</feature>
<sequence>MDPNSITISDRKIFHRLVSIEEALNLLVKENVLKPIGVEEVKIGDSIGRVLAEDIYAPIDYPPFDRSEVDGYAVSFASVEGVDDLHPIELKVVGRIAAGEKPDLNLDIGEAVEIDTGAMIPRGADGVVMEEYTDRIDLEKVVVYRGIYPGENIAFAGSDISLGELILSKGTKITFVEIGVMATLGIDRVKVFKKPRILVISTGNELIEPGKELALGKLYDTNGYVVSSFLKELGIDAVFYGIIEDDEEALYRVISSKLNDYDIIVTSGGTSAGEKDVVYKVFSKLGRVIVHGLKVRPGKPAVIAVSNNGKLLIGLPGFPLSSLTHSLLLLRRIVEGIMGIEHSSRSIKASIASRFRKDIGRTWLIPIVMNRVGGKVYAIPLLVPSGSISVMMKADGIAVIPENIDVIEEGTVVEVYPIREYDREGLIMGSHDIMLSEIIYAMKLHRKLSYISVGSYKGVELIRKGYIDIAPIHIFNPENGTYNIDVVKGDNVLREEAFLVKGYGRRLVLALRKGNPKNIKDYRDVIRRDVRFINRNRGSGTRAYIDFLLNKIAIEMGKDFRELIQSIKGYNYEVSTHNAVAAAIAQGRADVGICIEYAAIRYNLDYIPLTLENYDFIVLRKSIEKPVIKSFIVMLKDDSIRGVIRKYAGYQPYNNTGEIICC</sequence>
<dbReference type="PANTHER" id="PTHR10192:SF5">
    <property type="entry name" value="GEPHYRIN"/>
    <property type="match status" value="1"/>
</dbReference>
<proteinExistence type="predicted"/>
<dbReference type="InterPro" id="IPR036135">
    <property type="entry name" value="MoeA_linker/N_sf"/>
</dbReference>
<dbReference type="Pfam" id="PF03453">
    <property type="entry name" value="MoeA_N"/>
    <property type="match status" value="1"/>
</dbReference>
<organism evidence="4">
    <name type="scientific">Ignisphaera aggregans</name>
    <dbReference type="NCBI Taxonomy" id="334771"/>
    <lineage>
        <taxon>Archaea</taxon>
        <taxon>Thermoproteota</taxon>
        <taxon>Thermoprotei</taxon>
        <taxon>Desulfurococcales</taxon>
        <taxon>Desulfurococcaceae</taxon>
        <taxon>Ignisphaera</taxon>
    </lineage>
</organism>
<dbReference type="EMBL" id="DTAI01000241">
    <property type="protein sequence ID" value="HGN37476.1"/>
    <property type="molecule type" value="Genomic_DNA"/>
</dbReference>
<dbReference type="NCBIfam" id="NF011068">
    <property type="entry name" value="PRK14498.1"/>
    <property type="match status" value="1"/>
</dbReference>
<dbReference type="UniPathway" id="UPA00344"/>
<dbReference type="Gene3D" id="2.170.190.11">
    <property type="entry name" value="Molybdopterin biosynthesis moea protein, domain 3"/>
    <property type="match status" value="1"/>
</dbReference>
<evidence type="ECO:0000256" key="2">
    <source>
        <dbReference type="ARBA" id="ARBA00023150"/>
    </source>
</evidence>
<dbReference type="SUPFAM" id="SSF63867">
    <property type="entry name" value="MoeA C-terminal domain-like"/>
    <property type="match status" value="1"/>
</dbReference>
<gene>
    <name evidence="4" type="ORF">ENT87_08030</name>
</gene>
<dbReference type="Pfam" id="PF12727">
    <property type="entry name" value="PBP_like"/>
    <property type="match status" value="1"/>
</dbReference>
<name>A0A7J3I9M4_9CREN</name>
<dbReference type="SUPFAM" id="SSF53850">
    <property type="entry name" value="Periplasmic binding protein-like II"/>
    <property type="match status" value="1"/>
</dbReference>
<dbReference type="SUPFAM" id="SSF63882">
    <property type="entry name" value="MoeA N-terminal region -like"/>
    <property type="match status" value="1"/>
</dbReference>
<dbReference type="GO" id="GO:0006777">
    <property type="term" value="P:Mo-molybdopterin cofactor biosynthetic process"/>
    <property type="evidence" value="ECO:0007669"/>
    <property type="project" value="UniProtKB-KW"/>
</dbReference>
<dbReference type="NCBIfam" id="NF045515">
    <property type="entry name" value="Glp_gephyrin"/>
    <property type="match status" value="1"/>
</dbReference>
<evidence type="ECO:0000313" key="4">
    <source>
        <dbReference type="EMBL" id="HGN37476.1"/>
    </source>
</evidence>
<dbReference type="NCBIfam" id="TIGR00177">
    <property type="entry name" value="molyb_syn"/>
    <property type="match status" value="1"/>
</dbReference>
<dbReference type="InterPro" id="IPR001453">
    <property type="entry name" value="MoaB/Mog_dom"/>
</dbReference>
<dbReference type="CDD" id="cd00887">
    <property type="entry name" value="MoeA"/>
    <property type="match status" value="1"/>
</dbReference>
<dbReference type="GO" id="GO:0061599">
    <property type="term" value="F:molybdopterin molybdotransferase activity"/>
    <property type="evidence" value="ECO:0007669"/>
    <property type="project" value="TreeGrafter"/>
</dbReference>
<evidence type="ECO:0000256" key="1">
    <source>
        <dbReference type="ARBA" id="ARBA00005046"/>
    </source>
</evidence>
<reference evidence="4" key="1">
    <citation type="journal article" date="2020" name="mSystems">
        <title>Genome- and Community-Level Interaction Insights into Carbon Utilization and Element Cycling Functions of Hydrothermarchaeota in Hydrothermal Sediment.</title>
        <authorList>
            <person name="Zhou Z."/>
            <person name="Liu Y."/>
            <person name="Xu W."/>
            <person name="Pan J."/>
            <person name="Luo Z.H."/>
            <person name="Li M."/>
        </authorList>
    </citation>
    <scope>NUCLEOTIDE SEQUENCE [LARGE SCALE GENOMIC DNA]</scope>
    <source>
        <strain evidence="4">SpSt-618</strain>
    </source>
</reference>
<dbReference type="InterPro" id="IPR005110">
    <property type="entry name" value="MoeA_linker/N"/>
</dbReference>
<dbReference type="InterPro" id="IPR036425">
    <property type="entry name" value="MoaB/Mog-like_dom_sf"/>
</dbReference>
<dbReference type="Gene3D" id="3.40.980.10">
    <property type="entry name" value="MoaB/Mog-like domain"/>
    <property type="match status" value="1"/>
</dbReference>
<comment type="pathway">
    <text evidence="1">Cofactor biosynthesis; molybdopterin biosynthesis.</text>
</comment>
<dbReference type="Gene3D" id="3.90.105.10">
    <property type="entry name" value="Molybdopterin biosynthesis moea protein, domain 2"/>
    <property type="match status" value="1"/>
</dbReference>
<evidence type="ECO:0000259" key="3">
    <source>
        <dbReference type="SMART" id="SM00852"/>
    </source>
</evidence>
<dbReference type="PANTHER" id="PTHR10192">
    <property type="entry name" value="MOLYBDOPTERIN BIOSYNTHESIS PROTEIN"/>
    <property type="match status" value="1"/>
</dbReference>
<dbReference type="AlphaFoldDB" id="A0A7J3I9M4"/>
<dbReference type="InterPro" id="IPR024370">
    <property type="entry name" value="PBP_domain"/>
</dbReference>
<accession>A0A7J3I9M4</accession>
<dbReference type="SMART" id="SM00852">
    <property type="entry name" value="MoCF_biosynth"/>
    <property type="match status" value="1"/>
</dbReference>
<comment type="caution">
    <text evidence="4">The sequence shown here is derived from an EMBL/GenBank/DDBJ whole genome shotgun (WGS) entry which is preliminary data.</text>
</comment>
<dbReference type="InterPro" id="IPR038987">
    <property type="entry name" value="MoeA-like"/>
</dbReference>
<dbReference type="InterPro" id="IPR005111">
    <property type="entry name" value="MoeA_C_domain_IV"/>
</dbReference>